<evidence type="ECO:0000313" key="1">
    <source>
        <dbReference type="EMBL" id="MDT0559237.1"/>
    </source>
</evidence>
<dbReference type="InterPro" id="IPR011050">
    <property type="entry name" value="Pectin_lyase_fold/virulence"/>
</dbReference>
<comment type="caution">
    <text evidence="1">The sequence shown here is derived from an EMBL/GenBank/DDBJ whole genome shotgun (WGS) entry which is preliminary data.</text>
</comment>
<dbReference type="EMBL" id="JAVRIA010000006">
    <property type="protein sequence ID" value="MDT0559237.1"/>
    <property type="molecule type" value="Genomic_DNA"/>
</dbReference>
<keyword evidence="2" id="KW-1185">Reference proteome</keyword>
<dbReference type="Proteomes" id="UP001259492">
    <property type="component" value="Unassembled WGS sequence"/>
</dbReference>
<name>A0ABU2YM49_9FLAO</name>
<dbReference type="Gene3D" id="2.160.20.10">
    <property type="entry name" value="Single-stranded right-handed beta-helix, Pectin lyase-like"/>
    <property type="match status" value="1"/>
</dbReference>
<accession>A0ABU2YM49</accession>
<proteinExistence type="predicted"/>
<protein>
    <recommendedName>
        <fullName evidence="3">Right handed beta helix domain-containing protein</fullName>
    </recommendedName>
</protein>
<evidence type="ECO:0000313" key="2">
    <source>
        <dbReference type="Proteomes" id="UP001259492"/>
    </source>
</evidence>
<dbReference type="SUPFAM" id="SSF51126">
    <property type="entry name" value="Pectin lyase-like"/>
    <property type="match status" value="1"/>
</dbReference>
<dbReference type="RefSeq" id="WP_311428000.1">
    <property type="nucleotide sequence ID" value="NZ_JAVRIA010000006.1"/>
</dbReference>
<gene>
    <name evidence="1" type="ORF">RM697_11285</name>
</gene>
<reference evidence="1 2" key="1">
    <citation type="submission" date="2023-09" db="EMBL/GenBank/DDBJ databases">
        <authorList>
            <person name="Rey-Velasco X."/>
        </authorList>
    </citation>
    <scope>NUCLEOTIDE SEQUENCE [LARGE SCALE GENOMIC DNA]</scope>
    <source>
        <strain evidence="1 2">W332</strain>
    </source>
</reference>
<dbReference type="InterPro" id="IPR012334">
    <property type="entry name" value="Pectin_lyas_fold"/>
</dbReference>
<sequence length="526" mass="60114">MKLPIYYIILLCFSVNLLAQNEYHVFPVDDLSNPGTLNGNGTIENPWDLQSALNHKEDVIKGGDIIWIHQGVYNGRYTSTLESNISDKKITVSAFRNDKVVLNGNVESRQEAVLTIYGANVIYKNFEITCLGDLPRSVLESSYKVISGLNHITGKDCEFINLRIFNNTGFGFGSWKHAEASIIEECVIYNNGSVANNGKGRGEGIYTQNKSDKTRIIQNNIIFNNYYKAIEVWSANKHADYEYVKHFNIDNNILFNSGLPAGFSYDNLIIATDDREGINIAKDISVTNNIFYHNTDIKNKEINGNAPSLTLGFHKNAPVEDIRVENNVIIGRNNSLRIINAKSLLFKNNFIYSGYIHNSPYLNNKQTDWHFENNSYFTKRSGAFRFHNTATYSLKDWQNKVTSDVGSTWSHIKYFEAPKVLDLYRSRYNTKQFRVTLFDKLGDDVIVDFSEYSDLNNGRAYKIKNIETSAIIAEGVMDQSKQIVFEIGTYNNTNENFGVFFIEFEDQKEAEKRKTILGKFFKWLGF</sequence>
<organism evidence="1 2">
    <name type="scientific">Microcosmobacter mediterraneus</name>
    <dbReference type="NCBI Taxonomy" id="3075607"/>
    <lineage>
        <taxon>Bacteria</taxon>
        <taxon>Pseudomonadati</taxon>
        <taxon>Bacteroidota</taxon>
        <taxon>Flavobacteriia</taxon>
        <taxon>Flavobacteriales</taxon>
        <taxon>Flavobacteriaceae</taxon>
        <taxon>Microcosmobacter</taxon>
    </lineage>
</organism>
<evidence type="ECO:0008006" key="3">
    <source>
        <dbReference type="Google" id="ProtNLM"/>
    </source>
</evidence>